<feature type="transmembrane region" description="Helical" evidence="7">
    <location>
        <begin position="7"/>
        <end position="26"/>
    </location>
</feature>
<dbReference type="GO" id="GO:0009055">
    <property type="term" value="F:electron transfer activity"/>
    <property type="evidence" value="ECO:0007669"/>
    <property type="project" value="InterPro"/>
</dbReference>
<evidence type="ECO:0000256" key="7">
    <source>
        <dbReference type="SAM" id="Phobius"/>
    </source>
</evidence>
<name>A0A1Z5HNI5_9FIRM</name>
<evidence type="ECO:0000256" key="4">
    <source>
        <dbReference type="ARBA" id="ARBA00022982"/>
    </source>
</evidence>
<evidence type="ECO:0000256" key="1">
    <source>
        <dbReference type="ARBA" id="ARBA00022448"/>
    </source>
</evidence>
<dbReference type="InterPro" id="IPR036280">
    <property type="entry name" value="Multihaem_cyt_sf"/>
</dbReference>
<dbReference type="InterPro" id="IPR009056">
    <property type="entry name" value="Cyt_c-like_dom"/>
</dbReference>
<dbReference type="Proteomes" id="UP000197032">
    <property type="component" value="Unassembled WGS sequence"/>
</dbReference>
<keyword evidence="7" id="KW-0472">Membrane</keyword>
<dbReference type="AlphaFoldDB" id="A0A1Z5HNI5"/>
<evidence type="ECO:0000256" key="3">
    <source>
        <dbReference type="ARBA" id="ARBA00022723"/>
    </source>
</evidence>
<keyword evidence="2 6" id="KW-0349">Heme</keyword>
<proteinExistence type="predicted"/>
<reference evidence="10" key="1">
    <citation type="journal article" date="2017" name="Appl. Environ. Microbiol.">
        <title>Genomic analysis of Calderihabitans maritimus KKC1, a thermophilic hydrogenogenic carboxydotrophic bacterium isolated from marine sediment.</title>
        <authorList>
            <person name="Omae K."/>
            <person name="Yoneda Y."/>
            <person name="Fukuyama Y."/>
            <person name="Yoshida T."/>
            <person name="Sako Y."/>
        </authorList>
    </citation>
    <scope>NUCLEOTIDE SEQUENCE [LARGE SCALE GENOMIC DNA]</scope>
    <source>
        <strain evidence="10">KKC1</strain>
    </source>
</reference>
<dbReference type="RefSeq" id="WP_088552677.1">
    <property type="nucleotide sequence ID" value="NZ_BDGJ01000005.1"/>
</dbReference>
<evidence type="ECO:0000259" key="8">
    <source>
        <dbReference type="PROSITE" id="PS51007"/>
    </source>
</evidence>
<sequence length="590" mass="65326">MVRKFRWIILIVALFLLIGAGIYTFYVKAPPVQLVSSCVSCHGDKEAMEKAGFPEFYITNEMVVKQSRMPGVKCEDCHLGNPKATDKTEAHEGLLRDMVIGVSKTYKMEPTDDTVVIGVRSDNDVNKLLPSIEGIKVLGLVYGLKEKGLLTYDPELAQRTCGKCHEKEVTEYNATPMASSRFQSLNTDLLTIAPHNCRPWLVYSDAQKRLLKEQLGKGAAEIYVSGHNLDRLNSQMATKLGLKEASAAQRACNRCHAGCNDCHYVPQSGDGSHVFTRTPPSNTCYGGGRGSICHAGPEDRRRGAGYFRGDYAFPAGLPTGAHVQAGVECLNCHETKNHDVARRVDRQKVCGKCHPRQVEDLSASAHRNVACESCHIREVGGYQATVMGFGKTSGLPFPLTKHKQYYGILQRPLLIKNGEGVWIPVKPVPHVVHGVKKQVDPAKQVAFRNIVPYRTDSQDAYYTVGTVDAPDGTRSLLWIQMDKMSHALGPGRECQDCHGTGRQVYEARWTYSGQGVTEKISGSHLVEADEKGLRITQIKVQDPVPVGEGYRLVNFAYWIYGESFRVPGDFSLPQIDTEFYRGDPHKVKAQ</sequence>
<gene>
    <name evidence="9" type="ORF">KKC1_02450</name>
</gene>
<dbReference type="GO" id="GO:0020037">
    <property type="term" value="F:heme binding"/>
    <property type="evidence" value="ECO:0007669"/>
    <property type="project" value="InterPro"/>
</dbReference>
<evidence type="ECO:0000256" key="6">
    <source>
        <dbReference type="PROSITE-ProRule" id="PRU00433"/>
    </source>
</evidence>
<keyword evidence="1" id="KW-0813">Transport</keyword>
<dbReference type="OrthoDB" id="1796425at2"/>
<keyword evidence="3 6" id="KW-0479">Metal-binding</keyword>
<dbReference type="PANTHER" id="PTHR30333:SF4">
    <property type="entry name" value="CYTOCHROME C FAMILY PROTEIN"/>
    <property type="match status" value="1"/>
</dbReference>
<keyword evidence="7" id="KW-0812">Transmembrane</keyword>
<dbReference type="PANTHER" id="PTHR30333">
    <property type="entry name" value="CYTOCHROME C-TYPE PROTEIN"/>
    <property type="match status" value="1"/>
</dbReference>
<evidence type="ECO:0000256" key="2">
    <source>
        <dbReference type="ARBA" id="ARBA00022617"/>
    </source>
</evidence>
<keyword evidence="7" id="KW-1133">Transmembrane helix</keyword>
<accession>A0A1Z5HNI5</accession>
<keyword evidence="10" id="KW-1185">Reference proteome</keyword>
<organism evidence="9 10">
    <name type="scientific">Calderihabitans maritimus</name>
    <dbReference type="NCBI Taxonomy" id="1246530"/>
    <lineage>
        <taxon>Bacteria</taxon>
        <taxon>Bacillati</taxon>
        <taxon>Bacillota</taxon>
        <taxon>Clostridia</taxon>
        <taxon>Neomoorellales</taxon>
        <taxon>Calderihabitantaceae</taxon>
        <taxon>Calderihabitans</taxon>
    </lineage>
</organism>
<dbReference type="InterPro" id="IPR051174">
    <property type="entry name" value="Cytochrome_c-type_ET"/>
</dbReference>
<evidence type="ECO:0000313" key="9">
    <source>
        <dbReference type="EMBL" id="GAW91083.1"/>
    </source>
</evidence>
<evidence type="ECO:0000256" key="5">
    <source>
        <dbReference type="ARBA" id="ARBA00023004"/>
    </source>
</evidence>
<protein>
    <submittedName>
        <fullName evidence="9">Cytochrome C</fullName>
    </submittedName>
</protein>
<comment type="caution">
    <text evidence="9">The sequence shown here is derived from an EMBL/GenBank/DDBJ whole genome shotgun (WGS) entry which is preliminary data.</text>
</comment>
<evidence type="ECO:0000313" key="10">
    <source>
        <dbReference type="Proteomes" id="UP000197032"/>
    </source>
</evidence>
<keyword evidence="4" id="KW-0249">Electron transport</keyword>
<keyword evidence="5 6" id="KW-0408">Iron</keyword>
<feature type="domain" description="Cytochrome c" evidence="8">
    <location>
        <begin position="16"/>
        <end position="136"/>
    </location>
</feature>
<dbReference type="EMBL" id="BDGJ01000005">
    <property type="protein sequence ID" value="GAW91083.1"/>
    <property type="molecule type" value="Genomic_DNA"/>
</dbReference>
<dbReference type="SUPFAM" id="SSF48695">
    <property type="entry name" value="Multiheme cytochromes"/>
    <property type="match status" value="1"/>
</dbReference>
<dbReference type="GO" id="GO:0046872">
    <property type="term" value="F:metal ion binding"/>
    <property type="evidence" value="ECO:0007669"/>
    <property type="project" value="UniProtKB-KW"/>
</dbReference>
<dbReference type="PROSITE" id="PS51007">
    <property type="entry name" value="CYTC"/>
    <property type="match status" value="1"/>
</dbReference>